<sequence>MKRLYMMMAALVVCITLCAQQYQELWIIGTAVPGGAQKLTKVSDNDFKYAGRLKAGELRVATAKKVGKRTTYLVADAPDANIVNKGIGYTVTTDAKQAAWQVVVTEERYRFHIDTEKKQLRGELFQPWGELFLAGGATEVGWKADGKMLLMKQNLNNPCIWTWEGELKRHPEVEEPGSFKFLGQDRYHPKSIHPYAADTDILKDKRFHTGGADTKWTLSCDGRYRITVDLFNETIEAVLLK</sequence>
<keyword evidence="1" id="KW-0732">Signal</keyword>
<dbReference type="OrthoDB" id="1065688at2"/>
<accession>A0A1H4FAT5</accession>
<dbReference type="Proteomes" id="UP000182257">
    <property type="component" value="Unassembled WGS sequence"/>
</dbReference>
<gene>
    <name evidence="2" type="ORF">SAMN05216462_3196</name>
</gene>
<dbReference type="Gene3D" id="2.60.40.3620">
    <property type="match status" value="1"/>
</dbReference>
<evidence type="ECO:0000256" key="1">
    <source>
        <dbReference type="SAM" id="SignalP"/>
    </source>
</evidence>
<feature type="signal peptide" evidence="1">
    <location>
        <begin position="1"/>
        <end position="19"/>
    </location>
</feature>
<evidence type="ECO:0000313" key="2">
    <source>
        <dbReference type="EMBL" id="SEA94067.1"/>
    </source>
</evidence>
<proteinExistence type="predicted"/>
<feature type="chain" id="PRO_5010223733" description="Lipoprotein" evidence="1">
    <location>
        <begin position="20"/>
        <end position="241"/>
    </location>
</feature>
<dbReference type="EMBL" id="FNRF01000008">
    <property type="protein sequence ID" value="SEA94067.1"/>
    <property type="molecule type" value="Genomic_DNA"/>
</dbReference>
<protein>
    <recommendedName>
        <fullName evidence="4">Lipoprotein</fullName>
    </recommendedName>
</protein>
<dbReference type="AlphaFoldDB" id="A0A1H4FAT5"/>
<evidence type="ECO:0008006" key="4">
    <source>
        <dbReference type="Google" id="ProtNLM"/>
    </source>
</evidence>
<reference evidence="2 3" key="1">
    <citation type="submission" date="2016-10" db="EMBL/GenBank/DDBJ databases">
        <authorList>
            <person name="de Groot N.N."/>
        </authorList>
    </citation>
    <scope>NUCLEOTIDE SEQUENCE [LARGE SCALE GENOMIC DNA]</scope>
    <source>
        <strain evidence="2 3">D31d</strain>
    </source>
</reference>
<evidence type="ECO:0000313" key="3">
    <source>
        <dbReference type="Proteomes" id="UP000182257"/>
    </source>
</evidence>
<dbReference type="RefSeq" id="WP_081353062.1">
    <property type="nucleotide sequence ID" value="NZ_FNRF01000008.1"/>
</dbReference>
<organism evidence="2 3">
    <name type="scientific">Xylanibacter ruminicola</name>
    <name type="common">Prevotella ruminicola</name>
    <dbReference type="NCBI Taxonomy" id="839"/>
    <lineage>
        <taxon>Bacteria</taxon>
        <taxon>Pseudomonadati</taxon>
        <taxon>Bacteroidota</taxon>
        <taxon>Bacteroidia</taxon>
        <taxon>Bacteroidales</taxon>
        <taxon>Prevotellaceae</taxon>
        <taxon>Xylanibacter</taxon>
    </lineage>
</organism>
<name>A0A1H4FAT5_XYLRU</name>